<dbReference type="PANTHER" id="PTHR12411">
    <property type="entry name" value="CYSTEINE PROTEASE FAMILY C1-RELATED"/>
    <property type="match status" value="1"/>
</dbReference>
<accession>A0ABQ8A836</accession>
<keyword evidence="8" id="KW-1185">Reference proteome</keyword>
<evidence type="ECO:0000256" key="5">
    <source>
        <dbReference type="ARBA" id="ARBA00023157"/>
    </source>
</evidence>
<name>A0ABQ8A836_BRANA</name>
<evidence type="ECO:0000256" key="4">
    <source>
        <dbReference type="ARBA" id="ARBA00022807"/>
    </source>
</evidence>
<evidence type="ECO:0000256" key="3">
    <source>
        <dbReference type="ARBA" id="ARBA00022801"/>
    </source>
</evidence>
<proteinExistence type="inferred from homology"/>
<dbReference type="SUPFAM" id="SSF54001">
    <property type="entry name" value="Cysteine proteinases"/>
    <property type="match status" value="1"/>
</dbReference>
<comment type="caution">
    <text evidence="7">The sequence shown here is derived from an EMBL/GenBank/DDBJ whole genome shotgun (WGS) entry which is preliminary data.</text>
</comment>
<feature type="domain" description="Peptidase C1A papain C-terminal" evidence="6">
    <location>
        <begin position="37"/>
        <end position="261"/>
    </location>
</feature>
<dbReference type="InterPro" id="IPR000668">
    <property type="entry name" value="Peptidase_C1A_C"/>
</dbReference>
<dbReference type="SMART" id="SM00645">
    <property type="entry name" value="Pept_C1"/>
    <property type="match status" value="1"/>
</dbReference>
<organism evidence="7 8">
    <name type="scientific">Brassica napus</name>
    <name type="common">Rape</name>
    <dbReference type="NCBI Taxonomy" id="3708"/>
    <lineage>
        <taxon>Eukaryota</taxon>
        <taxon>Viridiplantae</taxon>
        <taxon>Streptophyta</taxon>
        <taxon>Embryophyta</taxon>
        <taxon>Tracheophyta</taxon>
        <taxon>Spermatophyta</taxon>
        <taxon>Magnoliopsida</taxon>
        <taxon>eudicotyledons</taxon>
        <taxon>Gunneridae</taxon>
        <taxon>Pentapetalae</taxon>
        <taxon>rosids</taxon>
        <taxon>malvids</taxon>
        <taxon>Brassicales</taxon>
        <taxon>Brassicaceae</taxon>
        <taxon>Brassiceae</taxon>
        <taxon>Brassica</taxon>
    </lineage>
</organism>
<dbReference type="InterPro" id="IPR013128">
    <property type="entry name" value="Peptidase_C1A"/>
</dbReference>
<dbReference type="InterPro" id="IPR038765">
    <property type="entry name" value="Papain-like_cys_pep_sf"/>
</dbReference>
<evidence type="ECO:0000256" key="2">
    <source>
        <dbReference type="ARBA" id="ARBA00022670"/>
    </source>
</evidence>
<dbReference type="Gene3D" id="3.90.70.10">
    <property type="entry name" value="Cysteine proteinases"/>
    <property type="match status" value="1"/>
</dbReference>
<dbReference type="PRINTS" id="PR00705">
    <property type="entry name" value="PAPAIN"/>
</dbReference>
<sequence>MTQFADLTNQEFLRNKFDCSRFGIFKGRHNLTDTTTTPSAKDWTKTGIVSPVRDQGQCEAGWAISSVGAVEAAYRKKYGIGISLSEQQLLDCSTNNKGCDGGAAANAFQYNVERKLNYRSFYPYGGTQGKCRYEPLVVGKLIKSYGVGVSIDENKLKQWVGSIGPVTVGFHVTNSFAFYEEGVYSSDECGDTTKLVFNSSFKCGGQDLNHFMLVVGYGIEDGVPYWLIQNSWGTDWGEKGYIKVEMGKNMCGVAAYAAYPILW</sequence>
<keyword evidence="5" id="KW-1015">Disulfide bond</keyword>
<gene>
    <name evidence="7" type="ORF">HID58_051105</name>
</gene>
<comment type="similarity">
    <text evidence="1">Belongs to the peptidase C1 family.</text>
</comment>
<evidence type="ECO:0000313" key="7">
    <source>
        <dbReference type="EMBL" id="KAH0888676.1"/>
    </source>
</evidence>
<evidence type="ECO:0000313" key="8">
    <source>
        <dbReference type="Proteomes" id="UP000824890"/>
    </source>
</evidence>
<keyword evidence="3" id="KW-0378">Hydrolase</keyword>
<dbReference type="CDD" id="cd02248">
    <property type="entry name" value="Peptidase_C1A"/>
    <property type="match status" value="1"/>
</dbReference>
<evidence type="ECO:0000256" key="1">
    <source>
        <dbReference type="ARBA" id="ARBA00008455"/>
    </source>
</evidence>
<keyword evidence="4" id="KW-0788">Thiol protease</keyword>
<protein>
    <recommendedName>
        <fullName evidence="6">Peptidase C1A papain C-terminal domain-containing protein</fullName>
    </recommendedName>
</protein>
<dbReference type="Pfam" id="PF00112">
    <property type="entry name" value="Peptidase_C1"/>
    <property type="match status" value="1"/>
</dbReference>
<dbReference type="Proteomes" id="UP000824890">
    <property type="component" value="Unassembled WGS sequence"/>
</dbReference>
<dbReference type="EMBL" id="JAGKQM010000013">
    <property type="protein sequence ID" value="KAH0888676.1"/>
    <property type="molecule type" value="Genomic_DNA"/>
</dbReference>
<dbReference type="InterPro" id="IPR039417">
    <property type="entry name" value="Peptidase_C1A_papain-like"/>
</dbReference>
<keyword evidence="2" id="KW-0645">Protease</keyword>
<dbReference type="InterPro" id="IPR025661">
    <property type="entry name" value="Pept_asp_AS"/>
</dbReference>
<evidence type="ECO:0000259" key="6">
    <source>
        <dbReference type="SMART" id="SM00645"/>
    </source>
</evidence>
<dbReference type="PROSITE" id="PS00640">
    <property type="entry name" value="THIOL_PROTEASE_ASN"/>
    <property type="match status" value="1"/>
</dbReference>
<reference evidence="7 8" key="1">
    <citation type="submission" date="2021-05" db="EMBL/GenBank/DDBJ databases">
        <title>Genome Assembly of Synthetic Allotetraploid Brassica napus Reveals Homoeologous Exchanges between Subgenomes.</title>
        <authorList>
            <person name="Davis J.T."/>
        </authorList>
    </citation>
    <scope>NUCLEOTIDE SEQUENCE [LARGE SCALE GENOMIC DNA]</scope>
    <source>
        <strain evidence="8">cv. Da-Ae</strain>
        <tissue evidence="7">Seedling</tissue>
    </source>
</reference>